<feature type="transmembrane region" description="Helical" evidence="6">
    <location>
        <begin position="263"/>
        <end position="281"/>
    </location>
</feature>
<dbReference type="InterPro" id="IPR000620">
    <property type="entry name" value="EamA_dom"/>
</dbReference>
<feature type="transmembrane region" description="Helical" evidence="6">
    <location>
        <begin position="95"/>
        <end position="113"/>
    </location>
</feature>
<evidence type="ECO:0000313" key="9">
    <source>
        <dbReference type="Proteomes" id="UP000679498"/>
    </source>
</evidence>
<dbReference type="Gene3D" id="1.10.3730.20">
    <property type="match status" value="1"/>
</dbReference>
<feature type="transmembrane region" description="Helical" evidence="6">
    <location>
        <begin position="209"/>
        <end position="228"/>
    </location>
</feature>
<evidence type="ECO:0000256" key="6">
    <source>
        <dbReference type="SAM" id="Phobius"/>
    </source>
</evidence>
<dbReference type="EMBL" id="CP075898">
    <property type="protein sequence ID" value="QWB31789.1"/>
    <property type="molecule type" value="Genomic_DNA"/>
</dbReference>
<accession>A0ABX8GDQ6</accession>
<feature type="transmembrane region" description="Helical" evidence="6">
    <location>
        <begin position="122"/>
        <end position="141"/>
    </location>
</feature>
<comment type="subcellular location">
    <subcellularLocation>
        <location evidence="1">Endomembrane system</location>
        <topology evidence="1">Multi-pass membrane protein</topology>
    </subcellularLocation>
</comment>
<geneLocation type="plasmid" evidence="8 9">
    <name>p1</name>
</geneLocation>
<reference evidence="8 9" key="1">
    <citation type="submission" date="2021-05" db="EMBL/GenBank/DDBJ databases">
        <title>Biocontrol using Exiguobacterium acetylicum SI17 against litchi downy blight caused by Peronophythora litchii.</title>
        <authorList>
            <person name="Zheng L."/>
        </authorList>
    </citation>
    <scope>NUCLEOTIDE SEQUENCE [LARGE SCALE GENOMIC DNA]</scope>
    <source>
        <strain evidence="8 9">SI17</strain>
        <plasmid evidence="8 9">p1</plasmid>
    </source>
</reference>
<keyword evidence="3 6" id="KW-0812">Transmembrane</keyword>
<feature type="domain" description="EamA" evidence="7">
    <location>
        <begin position="8"/>
        <end position="136"/>
    </location>
</feature>
<evidence type="ECO:0000256" key="3">
    <source>
        <dbReference type="ARBA" id="ARBA00022692"/>
    </source>
</evidence>
<feature type="transmembrane region" description="Helical" evidence="6">
    <location>
        <begin position="147"/>
        <end position="168"/>
    </location>
</feature>
<evidence type="ECO:0000259" key="7">
    <source>
        <dbReference type="Pfam" id="PF00892"/>
    </source>
</evidence>
<evidence type="ECO:0000256" key="5">
    <source>
        <dbReference type="ARBA" id="ARBA00023136"/>
    </source>
</evidence>
<comment type="similarity">
    <text evidence="2">Belongs to the EamA transporter family.</text>
</comment>
<evidence type="ECO:0000256" key="2">
    <source>
        <dbReference type="ARBA" id="ARBA00007362"/>
    </source>
</evidence>
<evidence type="ECO:0000256" key="1">
    <source>
        <dbReference type="ARBA" id="ARBA00004127"/>
    </source>
</evidence>
<protein>
    <submittedName>
        <fullName evidence="8">EamA family transporter</fullName>
    </submittedName>
</protein>
<dbReference type="GeneID" id="88813357"/>
<dbReference type="InterPro" id="IPR050638">
    <property type="entry name" value="AA-Vitamin_Transporters"/>
</dbReference>
<keyword evidence="9" id="KW-1185">Reference proteome</keyword>
<feature type="domain" description="EamA" evidence="7">
    <location>
        <begin position="151"/>
        <end position="281"/>
    </location>
</feature>
<dbReference type="PANTHER" id="PTHR32322:SF9">
    <property type="entry name" value="AMINO-ACID METABOLITE EFFLUX PUMP-RELATED"/>
    <property type="match status" value="1"/>
</dbReference>
<sequence length="295" mass="32231">MKKRDFGLLLILGGLWGASFLFIRIASPILGPFLLVDLRVIISFVALIIYALLIGKRPQLRRYWKEYLLLGTYNAAIPFTLISTAGIYLPASMSAIINSTTPLFTALVAWIWIKEPLTKRKIVGFILGIIGVSILIGFRPVSIDDNVILSSLLIILATISYGVGGVYASKKLQEVTALDLAIGQQLGAGILLFPVAMFNLPTQMPSLEVIYSVMGLALLSTALGYLIYFKLMKEIGPVNTSNVTLLVPVFSIIWGVLFLNEVITIGTIIGLLLILLSIAIATKRISLKRRKGKLV</sequence>
<feature type="transmembrane region" description="Helical" evidence="6">
    <location>
        <begin position="175"/>
        <end position="197"/>
    </location>
</feature>
<keyword evidence="8" id="KW-0614">Plasmid</keyword>
<name>A0ABX8GDQ6_EXIAC</name>
<feature type="transmembrane region" description="Helical" evidence="6">
    <location>
        <begin position="240"/>
        <end position="257"/>
    </location>
</feature>
<dbReference type="Pfam" id="PF00892">
    <property type="entry name" value="EamA"/>
    <property type="match status" value="2"/>
</dbReference>
<gene>
    <name evidence="8" type="ORF">KKI46_16775</name>
</gene>
<organism evidence="8 9">
    <name type="scientific">Exiguobacterium acetylicum</name>
    <name type="common">Brevibacterium acetylicum</name>
    <dbReference type="NCBI Taxonomy" id="41170"/>
    <lineage>
        <taxon>Bacteria</taxon>
        <taxon>Bacillati</taxon>
        <taxon>Bacillota</taxon>
        <taxon>Bacilli</taxon>
        <taxon>Bacillales</taxon>
        <taxon>Bacillales Family XII. Incertae Sedis</taxon>
        <taxon>Exiguobacterium</taxon>
    </lineage>
</organism>
<dbReference type="PANTHER" id="PTHR32322">
    <property type="entry name" value="INNER MEMBRANE TRANSPORTER"/>
    <property type="match status" value="1"/>
</dbReference>
<dbReference type="InterPro" id="IPR037185">
    <property type="entry name" value="EmrE-like"/>
</dbReference>
<evidence type="ECO:0000256" key="4">
    <source>
        <dbReference type="ARBA" id="ARBA00022989"/>
    </source>
</evidence>
<proteinExistence type="inferred from homology"/>
<keyword evidence="5 6" id="KW-0472">Membrane</keyword>
<dbReference type="SUPFAM" id="SSF103481">
    <property type="entry name" value="Multidrug resistance efflux transporter EmrE"/>
    <property type="match status" value="2"/>
</dbReference>
<evidence type="ECO:0000313" key="8">
    <source>
        <dbReference type="EMBL" id="QWB31789.1"/>
    </source>
</evidence>
<dbReference type="Proteomes" id="UP000679498">
    <property type="component" value="Plasmid p1"/>
</dbReference>
<feature type="transmembrane region" description="Helical" evidence="6">
    <location>
        <begin position="7"/>
        <end position="27"/>
    </location>
</feature>
<dbReference type="RefSeq" id="WP_214725466.1">
    <property type="nucleotide sequence ID" value="NZ_CP075898.1"/>
</dbReference>
<feature type="transmembrane region" description="Helical" evidence="6">
    <location>
        <begin position="67"/>
        <end position="89"/>
    </location>
</feature>
<feature type="transmembrane region" description="Helical" evidence="6">
    <location>
        <begin position="33"/>
        <end position="55"/>
    </location>
</feature>
<keyword evidence="4 6" id="KW-1133">Transmembrane helix</keyword>